<proteinExistence type="predicted"/>
<evidence type="ECO:0000256" key="5">
    <source>
        <dbReference type="ARBA" id="ARBA00022519"/>
    </source>
</evidence>
<dbReference type="RefSeq" id="WP_246182045.1">
    <property type="nucleotide sequence ID" value="NZ_CABPRV010000002.1"/>
</dbReference>
<evidence type="ECO:0000256" key="4">
    <source>
        <dbReference type="ARBA" id="ARBA00022496"/>
    </source>
</evidence>
<evidence type="ECO:0000313" key="12">
    <source>
        <dbReference type="EMBL" id="VVD81066.1"/>
    </source>
</evidence>
<keyword evidence="5" id="KW-0997">Cell inner membrane</keyword>
<dbReference type="InterPro" id="IPR027417">
    <property type="entry name" value="P-loop_NTPase"/>
</dbReference>
<sequence length="278" mass="29255">MTVPASSAKSPASTLALGATGIDVTLGRRHILHAVSLPTLPAGTVTALLGPNGSGKSTLLRTLAGLVSGRGEVTFGHETLHRCTGRAPARDVVYLPQALPAGVHLRVLESVLAAGHGARHASRESVSAMVPTPAIVMALLTQLGIEALAMRFLDELSGGQRQLVGLAQALIRAPRILLLDEPLSALDLHHQFQVMRLIARETVARQMITVVVMHDLSIAMRHADAAVMLRDGRVVAAGGVDEVVTADAIARVFDVQARVERCSRGLPQLIVDDVVTPV</sequence>
<keyword evidence="3" id="KW-1003">Cell membrane</keyword>
<dbReference type="InterPro" id="IPR003593">
    <property type="entry name" value="AAA+_ATPase"/>
</dbReference>
<dbReference type="PANTHER" id="PTHR42771:SF7">
    <property type="entry name" value="ABC-TYPE COBALAMIN_FE3+-SIDEROPHORES TRANSPORT SYSTEM, ATPASE COMPONENT"/>
    <property type="match status" value="1"/>
</dbReference>
<gene>
    <name evidence="12" type="primary">fhuC_1</name>
    <name evidence="12" type="ORF">PCA20602_01120</name>
</gene>
<dbReference type="PROSITE" id="PS00211">
    <property type="entry name" value="ABC_TRANSPORTER_1"/>
    <property type="match status" value="1"/>
</dbReference>
<dbReference type="Proteomes" id="UP000366065">
    <property type="component" value="Unassembled WGS sequence"/>
</dbReference>
<evidence type="ECO:0000313" key="13">
    <source>
        <dbReference type="Proteomes" id="UP000366065"/>
    </source>
</evidence>
<evidence type="ECO:0000256" key="7">
    <source>
        <dbReference type="ARBA" id="ARBA00022840"/>
    </source>
</evidence>
<dbReference type="Pfam" id="PF00005">
    <property type="entry name" value="ABC_tran"/>
    <property type="match status" value="1"/>
</dbReference>
<dbReference type="PANTHER" id="PTHR42771">
    <property type="entry name" value="IRON(3+)-HYDROXAMATE IMPORT ATP-BINDING PROTEIN FHUC"/>
    <property type="match status" value="1"/>
</dbReference>
<evidence type="ECO:0000256" key="8">
    <source>
        <dbReference type="ARBA" id="ARBA00023004"/>
    </source>
</evidence>
<name>A0ABY6VRY6_9BURK</name>
<dbReference type="GO" id="GO:0016787">
    <property type="term" value="F:hydrolase activity"/>
    <property type="evidence" value="ECO:0007669"/>
    <property type="project" value="UniProtKB-KW"/>
</dbReference>
<dbReference type="EC" id="3.6.3.34" evidence="12"/>
<keyword evidence="10" id="KW-0472">Membrane</keyword>
<evidence type="ECO:0000256" key="3">
    <source>
        <dbReference type="ARBA" id="ARBA00022475"/>
    </source>
</evidence>
<accession>A0ABY6VRY6</accession>
<comment type="subcellular location">
    <subcellularLocation>
        <location evidence="1">Cell membrane</location>
        <topology evidence="1">Peripheral membrane protein</topology>
    </subcellularLocation>
</comment>
<dbReference type="SMART" id="SM00382">
    <property type="entry name" value="AAA"/>
    <property type="match status" value="1"/>
</dbReference>
<evidence type="ECO:0000256" key="2">
    <source>
        <dbReference type="ARBA" id="ARBA00022448"/>
    </source>
</evidence>
<dbReference type="Gene3D" id="3.40.50.300">
    <property type="entry name" value="P-loop containing nucleotide triphosphate hydrolases"/>
    <property type="match status" value="1"/>
</dbReference>
<keyword evidence="9" id="KW-0406">Ion transport</keyword>
<evidence type="ECO:0000256" key="9">
    <source>
        <dbReference type="ARBA" id="ARBA00023065"/>
    </source>
</evidence>
<comment type="caution">
    <text evidence="12">The sequence shown here is derived from an EMBL/GenBank/DDBJ whole genome shotgun (WGS) entry which is preliminary data.</text>
</comment>
<dbReference type="InterPro" id="IPR051535">
    <property type="entry name" value="Siderophore_ABC-ATPase"/>
</dbReference>
<dbReference type="CDD" id="cd03214">
    <property type="entry name" value="ABC_Iron-Siderophores_B12_Hemin"/>
    <property type="match status" value="1"/>
</dbReference>
<keyword evidence="2" id="KW-0813">Transport</keyword>
<keyword evidence="4" id="KW-0410">Iron transport</keyword>
<keyword evidence="13" id="KW-1185">Reference proteome</keyword>
<dbReference type="SUPFAM" id="SSF52540">
    <property type="entry name" value="P-loop containing nucleoside triphosphate hydrolases"/>
    <property type="match status" value="1"/>
</dbReference>
<evidence type="ECO:0000256" key="10">
    <source>
        <dbReference type="ARBA" id="ARBA00023136"/>
    </source>
</evidence>
<protein>
    <submittedName>
        <fullName evidence="12">Iron(3+)-hydroxamate import ATP-binding protein FhuC</fullName>
        <ecNumber evidence="12">3.6.3.34</ecNumber>
    </submittedName>
</protein>
<evidence type="ECO:0000259" key="11">
    <source>
        <dbReference type="PROSITE" id="PS50893"/>
    </source>
</evidence>
<evidence type="ECO:0000256" key="1">
    <source>
        <dbReference type="ARBA" id="ARBA00004202"/>
    </source>
</evidence>
<keyword evidence="6" id="KW-0547">Nucleotide-binding</keyword>
<evidence type="ECO:0000256" key="6">
    <source>
        <dbReference type="ARBA" id="ARBA00022741"/>
    </source>
</evidence>
<keyword evidence="8" id="KW-0408">Iron</keyword>
<keyword evidence="7 12" id="KW-0067">ATP-binding</keyword>
<dbReference type="InterPro" id="IPR003439">
    <property type="entry name" value="ABC_transporter-like_ATP-bd"/>
</dbReference>
<dbReference type="EMBL" id="CABPRV010000002">
    <property type="protein sequence ID" value="VVD81066.1"/>
    <property type="molecule type" value="Genomic_DNA"/>
</dbReference>
<dbReference type="GO" id="GO:0005524">
    <property type="term" value="F:ATP binding"/>
    <property type="evidence" value="ECO:0007669"/>
    <property type="project" value="UniProtKB-KW"/>
</dbReference>
<feature type="domain" description="ABC transporter" evidence="11">
    <location>
        <begin position="17"/>
        <end position="256"/>
    </location>
</feature>
<dbReference type="PROSITE" id="PS50893">
    <property type="entry name" value="ABC_TRANSPORTER_2"/>
    <property type="match status" value="1"/>
</dbReference>
<dbReference type="InterPro" id="IPR017871">
    <property type="entry name" value="ABC_transporter-like_CS"/>
</dbReference>
<keyword evidence="12" id="KW-0378">Hydrolase</keyword>
<reference evidence="12 13" key="1">
    <citation type="submission" date="2019-08" db="EMBL/GenBank/DDBJ databases">
        <authorList>
            <person name="Peeters C."/>
        </authorList>
    </citation>
    <scope>NUCLEOTIDE SEQUENCE [LARGE SCALE GENOMIC DNA]</scope>
    <source>
        <strain evidence="12 13">LMG 20602</strain>
    </source>
</reference>
<organism evidence="12 13">
    <name type="scientific">Pandoraea capi</name>
    <dbReference type="NCBI Taxonomy" id="2508286"/>
    <lineage>
        <taxon>Bacteria</taxon>
        <taxon>Pseudomonadati</taxon>
        <taxon>Pseudomonadota</taxon>
        <taxon>Betaproteobacteria</taxon>
        <taxon>Burkholderiales</taxon>
        <taxon>Burkholderiaceae</taxon>
        <taxon>Pandoraea</taxon>
    </lineage>
</organism>